<proteinExistence type="predicted"/>
<name>A0ABR7WCK7_9ACTN</name>
<feature type="signal peptide" evidence="1">
    <location>
        <begin position="1"/>
        <end position="26"/>
    </location>
</feature>
<keyword evidence="1" id="KW-0732">Signal</keyword>
<reference evidence="2 3" key="1">
    <citation type="submission" date="2020-09" db="EMBL/GenBank/DDBJ databases">
        <title>Novel species in genus Gordonia.</title>
        <authorList>
            <person name="Zhang G."/>
        </authorList>
    </citation>
    <scope>NUCLEOTIDE SEQUENCE [LARGE SCALE GENOMIC DNA]</scope>
    <source>
        <strain evidence="2 3">ON-33</strain>
    </source>
</reference>
<organism evidence="2 3">
    <name type="scientific">Gordonia hankookensis</name>
    <dbReference type="NCBI Taxonomy" id="589403"/>
    <lineage>
        <taxon>Bacteria</taxon>
        <taxon>Bacillati</taxon>
        <taxon>Actinomycetota</taxon>
        <taxon>Actinomycetes</taxon>
        <taxon>Mycobacteriales</taxon>
        <taxon>Gordoniaceae</taxon>
        <taxon>Gordonia</taxon>
    </lineage>
</organism>
<gene>
    <name evidence="2" type="ORF">IDF66_13145</name>
</gene>
<dbReference type="Proteomes" id="UP000602395">
    <property type="component" value="Unassembled WGS sequence"/>
</dbReference>
<comment type="caution">
    <text evidence="2">The sequence shown here is derived from an EMBL/GenBank/DDBJ whole genome shotgun (WGS) entry which is preliminary data.</text>
</comment>
<keyword evidence="3" id="KW-1185">Reference proteome</keyword>
<evidence type="ECO:0000256" key="1">
    <source>
        <dbReference type="SAM" id="SignalP"/>
    </source>
</evidence>
<feature type="chain" id="PRO_5047524230" evidence="1">
    <location>
        <begin position="27"/>
        <end position="159"/>
    </location>
</feature>
<dbReference type="EMBL" id="JACWMS010000002">
    <property type="protein sequence ID" value="MBD1320528.1"/>
    <property type="molecule type" value="Genomic_DNA"/>
</dbReference>
<evidence type="ECO:0000313" key="2">
    <source>
        <dbReference type="EMBL" id="MBD1320528.1"/>
    </source>
</evidence>
<evidence type="ECO:0000313" key="3">
    <source>
        <dbReference type="Proteomes" id="UP000602395"/>
    </source>
</evidence>
<sequence>MRKNLALLLVAGIGALSWFGTGTVAAEPQLPKFSTTGDNFGTFGDHDFCRGAVNLGLTAPKGKHGVVRVTLTSFGFMGSGRGWARNPVCRVLMVATQTSGNSVLKQTPMPVAFGPRRGQKVTRDIVTGPGVALVSVIPYTTKLPRISQGNGAGAYVLVP</sequence>
<accession>A0ABR7WCK7</accession>
<protein>
    <submittedName>
        <fullName evidence="2">Enoyl-CoA hydratase</fullName>
    </submittedName>
</protein>
<dbReference type="RefSeq" id="WP_190267158.1">
    <property type="nucleotide sequence ID" value="NZ_BAABAD010000004.1"/>
</dbReference>